<keyword evidence="4" id="KW-1185">Reference proteome</keyword>
<accession>A0A4R3LCN7</accession>
<evidence type="ECO:0000313" key="3">
    <source>
        <dbReference type="Proteomes" id="UP000295536"/>
    </source>
</evidence>
<dbReference type="Proteomes" id="UP000315577">
    <property type="component" value="Unassembled WGS sequence"/>
</dbReference>
<dbReference type="AlphaFoldDB" id="A0A4R3LCN7"/>
<proteinExistence type="predicted"/>
<reference evidence="2 4" key="2">
    <citation type="submission" date="2019-07" db="EMBL/GenBank/DDBJ databases">
        <title>Tepidimonas ignava SPS-1037 draft genome.</title>
        <authorList>
            <person name="Da Costa M.S."/>
            <person name="Froufe H.J.C."/>
            <person name="Egas C."/>
            <person name="Albuquerque L."/>
        </authorList>
    </citation>
    <scope>NUCLEOTIDE SEQUENCE [LARGE SCALE GENOMIC DNA]</scope>
    <source>
        <strain evidence="2 4">SPS-1037</strain>
    </source>
</reference>
<organism evidence="1 3">
    <name type="scientific">Tepidimonas ignava</name>
    <dbReference type="NCBI Taxonomy" id="114249"/>
    <lineage>
        <taxon>Bacteria</taxon>
        <taxon>Pseudomonadati</taxon>
        <taxon>Pseudomonadota</taxon>
        <taxon>Betaproteobacteria</taxon>
        <taxon>Burkholderiales</taxon>
        <taxon>Tepidimonas</taxon>
    </lineage>
</organism>
<gene>
    <name evidence="1" type="ORF">EDC36_1114</name>
    <name evidence="2" type="ORF">Tigna_01106</name>
</gene>
<dbReference type="EMBL" id="VJNC01000006">
    <property type="protein sequence ID" value="TSE22279.1"/>
    <property type="molecule type" value="Genomic_DNA"/>
</dbReference>
<name>A0A4R3LCN7_9BURK</name>
<reference evidence="1 3" key="1">
    <citation type="submission" date="2019-03" db="EMBL/GenBank/DDBJ databases">
        <title>Genomic Encyclopedia of Type Strains, Phase IV (KMG-IV): sequencing the most valuable type-strain genomes for metagenomic binning, comparative biology and taxonomic classification.</title>
        <authorList>
            <person name="Goeker M."/>
        </authorList>
    </citation>
    <scope>NUCLEOTIDE SEQUENCE [LARGE SCALE GENOMIC DNA]</scope>
    <source>
        <strain evidence="1 3">DSM 12034</strain>
    </source>
</reference>
<dbReference type="EMBL" id="SMAH01000011">
    <property type="protein sequence ID" value="TCS97045.1"/>
    <property type="molecule type" value="Genomic_DNA"/>
</dbReference>
<comment type="caution">
    <text evidence="1">The sequence shown here is derived from an EMBL/GenBank/DDBJ whole genome shotgun (WGS) entry which is preliminary data.</text>
</comment>
<evidence type="ECO:0000313" key="2">
    <source>
        <dbReference type="EMBL" id="TSE22279.1"/>
    </source>
</evidence>
<evidence type="ECO:0000313" key="1">
    <source>
        <dbReference type="EMBL" id="TCS97045.1"/>
    </source>
</evidence>
<sequence>MRSLSLVVAGLGRSIRGTRGQWCPGERDLVVPWARLGAVMGCCVSTHSAMAGRLPLAKEVMLRMHLVGLSACLRMYQRTHTSG</sequence>
<evidence type="ECO:0000313" key="4">
    <source>
        <dbReference type="Proteomes" id="UP000315577"/>
    </source>
</evidence>
<protein>
    <submittedName>
        <fullName evidence="1">Uncharacterized protein</fullName>
    </submittedName>
</protein>
<dbReference type="Proteomes" id="UP000295536">
    <property type="component" value="Unassembled WGS sequence"/>
</dbReference>